<evidence type="ECO:0000313" key="2">
    <source>
        <dbReference type="EMBL" id="SIP75078.1"/>
    </source>
</evidence>
<proteinExistence type="predicted"/>
<dbReference type="Proteomes" id="UP000196435">
    <property type="component" value="Unassembled WGS sequence"/>
</dbReference>
<reference evidence="2" key="1">
    <citation type="submission" date="2016-12" db="EMBL/GenBank/DDBJ databases">
        <authorList>
            <person name="Song W.-J."/>
            <person name="Kurnit D.M."/>
        </authorList>
    </citation>
    <scope>NUCLEOTIDE SEQUENCE [LARGE SCALE GENOMIC DNA]</scope>
    <source>
        <strain evidence="2">HGB1681</strain>
    </source>
</reference>
<evidence type="ECO:0000313" key="1">
    <source>
        <dbReference type="EMBL" id="PHM37142.1"/>
    </source>
</evidence>
<reference evidence="1 4" key="3">
    <citation type="journal article" date="2017" name="Nat. Microbiol.">
        <title>Natural product diversity associated with the nematode symbionts Photorhabdus and Xenorhabdus.</title>
        <authorList>
            <person name="Tobias N.J."/>
            <person name="Wolff H."/>
            <person name="Djahanschiri B."/>
            <person name="Grundmann F."/>
            <person name="Kronenwerth M."/>
            <person name="Shi Y.M."/>
            <person name="Simonyi S."/>
            <person name="Grun P."/>
            <person name="Shapiro-Ilan D."/>
            <person name="Pidot S.J."/>
            <person name="Stinear T.P."/>
            <person name="Ebersberger I."/>
            <person name="Bode H.B."/>
        </authorList>
    </citation>
    <scope>NUCLEOTIDE SEQUENCE [LARGE SCALE GENOMIC DNA]</scope>
    <source>
        <strain evidence="1 4">DSM 16336</strain>
    </source>
</reference>
<accession>A0A1N6N1U8</accession>
<dbReference type="EMBL" id="FTLG01000237">
    <property type="protein sequence ID" value="SIP75078.1"/>
    <property type="molecule type" value="Genomic_DNA"/>
</dbReference>
<gene>
    <name evidence="1" type="ORF">Xinn_01109</name>
    <name evidence="2" type="ORF">XIS1_900113</name>
</gene>
<dbReference type="AlphaFoldDB" id="A0A1N6N1U8"/>
<dbReference type="RefSeq" id="WP_169923531.1">
    <property type="nucleotide sequence ID" value="NZ_CAWNQC010000292.1"/>
</dbReference>
<dbReference type="Proteomes" id="UP000224871">
    <property type="component" value="Unassembled WGS sequence"/>
</dbReference>
<reference evidence="3" key="2">
    <citation type="submission" date="2016-12" db="EMBL/GenBank/DDBJ databases">
        <authorList>
            <person name="Gaudriault S."/>
        </authorList>
    </citation>
    <scope>NUCLEOTIDE SEQUENCE [LARGE SCALE GENOMIC DNA]</scope>
    <source>
        <strain evidence="3">HGB1681 (deposited as PTA-6826 in the American Type Culture Collection)</strain>
    </source>
</reference>
<protein>
    <submittedName>
        <fullName evidence="2">Uncharacterized protein</fullName>
    </submittedName>
</protein>
<evidence type="ECO:0000313" key="4">
    <source>
        <dbReference type="Proteomes" id="UP000224871"/>
    </source>
</evidence>
<sequence>MSKTPEKLQTLIYFLTKEAARDSFSEFRAEIGISDEEYQEIKNWFKQLGVEPYV</sequence>
<organism evidence="2 3">
    <name type="scientific">Xenorhabdus innexi</name>
    <dbReference type="NCBI Taxonomy" id="290109"/>
    <lineage>
        <taxon>Bacteria</taxon>
        <taxon>Pseudomonadati</taxon>
        <taxon>Pseudomonadota</taxon>
        <taxon>Gammaproteobacteria</taxon>
        <taxon>Enterobacterales</taxon>
        <taxon>Morganellaceae</taxon>
        <taxon>Xenorhabdus</taxon>
    </lineage>
</organism>
<keyword evidence="4" id="KW-1185">Reference proteome</keyword>
<evidence type="ECO:0000313" key="3">
    <source>
        <dbReference type="Proteomes" id="UP000196435"/>
    </source>
</evidence>
<dbReference type="EMBL" id="NIBU01000009">
    <property type="protein sequence ID" value="PHM37142.1"/>
    <property type="molecule type" value="Genomic_DNA"/>
</dbReference>
<name>A0A1N6N1U8_9GAMM</name>